<evidence type="ECO:0000256" key="1">
    <source>
        <dbReference type="SAM" id="MobiDB-lite"/>
    </source>
</evidence>
<name>A0A833WNY6_PHYIN</name>
<dbReference type="AlphaFoldDB" id="A0A833WNY6"/>
<evidence type="ECO:0000256" key="3">
    <source>
        <dbReference type="SAM" id="SignalP"/>
    </source>
</evidence>
<evidence type="ECO:0000313" key="5">
    <source>
        <dbReference type="EMBL" id="KAF4136272.1"/>
    </source>
</evidence>
<evidence type="ECO:0000256" key="2">
    <source>
        <dbReference type="SAM" id="Phobius"/>
    </source>
</evidence>
<accession>A0A833WNY6</accession>
<dbReference type="Proteomes" id="UP000602510">
    <property type="component" value="Unassembled WGS sequence"/>
</dbReference>
<organism evidence="4 6">
    <name type="scientific">Phytophthora infestans</name>
    <name type="common">Potato late blight agent</name>
    <name type="synonym">Botrytis infestans</name>
    <dbReference type="NCBI Taxonomy" id="4787"/>
    <lineage>
        <taxon>Eukaryota</taxon>
        <taxon>Sar</taxon>
        <taxon>Stramenopiles</taxon>
        <taxon>Oomycota</taxon>
        <taxon>Peronosporomycetes</taxon>
        <taxon>Peronosporales</taxon>
        <taxon>Peronosporaceae</taxon>
        <taxon>Phytophthora</taxon>
    </lineage>
</organism>
<feature type="signal peptide" evidence="3">
    <location>
        <begin position="1"/>
        <end position="26"/>
    </location>
</feature>
<keyword evidence="3" id="KW-0732">Signal</keyword>
<dbReference type="EMBL" id="JAACNO010001969">
    <property type="protein sequence ID" value="KAF4136272.1"/>
    <property type="molecule type" value="Genomic_DNA"/>
</dbReference>
<feature type="transmembrane region" description="Helical" evidence="2">
    <location>
        <begin position="105"/>
        <end position="125"/>
    </location>
</feature>
<feature type="chain" id="PRO_5036239920" description="Secreted RxLR effector peptide protein" evidence="3">
    <location>
        <begin position="27"/>
        <end position="131"/>
    </location>
</feature>
<protein>
    <recommendedName>
        <fullName evidence="7">Secreted RxLR effector peptide protein</fullName>
    </recommendedName>
</protein>
<evidence type="ECO:0000313" key="6">
    <source>
        <dbReference type="Proteomes" id="UP000602510"/>
    </source>
</evidence>
<keyword evidence="2" id="KW-0472">Membrane</keyword>
<feature type="compositionally biased region" description="Low complexity" evidence="1">
    <location>
        <begin position="56"/>
        <end position="93"/>
    </location>
</feature>
<keyword evidence="6" id="KW-1185">Reference proteome</keyword>
<proteinExistence type="predicted"/>
<dbReference type="EMBL" id="WSZM01000481">
    <property type="protein sequence ID" value="KAF4032511.1"/>
    <property type="molecule type" value="Genomic_DNA"/>
</dbReference>
<keyword evidence="2" id="KW-0812">Transmembrane</keyword>
<sequence>MAGPQLQFATLLLLLVAVACVGSASAEAPLAPEKRLLRQQMHQSIDSVTQTALIESSSDSTSGSSSDSASDSSSGPEQHAATINTAASAAEATGTHHEGPTTMSFVGPTIAGVLAIALIGAVVTFKNRMGK</sequence>
<feature type="region of interest" description="Disordered" evidence="1">
    <location>
        <begin position="48"/>
        <end position="101"/>
    </location>
</feature>
<keyword evidence="2" id="KW-1133">Transmembrane helix</keyword>
<reference evidence="4" key="1">
    <citation type="submission" date="2020-04" db="EMBL/GenBank/DDBJ databases">
        <title>Hybrid Assembly of Korean Phytophthora infestans isolates.</title>
        <authorList>
            <person name="Prokchorchik M."/>
            <person name="Lee Y."/>
            <person name="Seo J."/>
            <person name="Cho J.-H."/>
            <person name="Park Y.-E."/>
            <person name="Jang D.-C."/>
            <person name="Im J.-S."/>
            <person name="Choi J.-G."/>
            <person name="Park H.-J."/>
            <person name="Lee G.-B."/>
            <person name="Lee Y.-G."/>
            <person name="Hong S.-Y."/>
            <person name="Cho K."/>
            <person name="Sohn K.H."/>
        </authorList>
    </citation>
    <scope>NUCLEOTIDE SEQUENCE</scope>
    <source>
        <strain evidence="4">KR_1_A1</strain>
        <strain evidence="5">KR_2_A2</strain>
    </source>
</reference>
<gene>
    <name evidence="4" type="ORF">GN244_ATG15577</name>
    <name evidence="5" type="ORF">GN958_ATG14561</name>
</gene>
<dbReference type="Proteomes" id="UP000704712">
    <property type="component" value="Unassembled WGS sequence"/>
</dbReference>
<evidence type="ECO:0000313" key="4">
    <source>
        <dbReference type="EMBL" id="KAF4032511.1"/>
    </source>
</evidence>
<evidence type="ECO:0008006" key="7">
    <source>
        <dbReference type="Google" id="ProtNLM"/>
    </source>
</evidence>
<comment type="caution">
    <text evidence="4">The sequence shown here is derived from an EMBL/GenBank/DDBJ whole genome shotgun (WGS) entry which is preliminary data.</text>
</comment>